<feature type="non-terminal residue" evidence="1">
    <location>
        <position position="62"/>
    </location>
</feature>
<keyword evidence="2" id="KW-1185">Reference proteome</keyword>
<sequence>TDDEIKNTQKEAKQAITFLEAELITRDELVLDDLSFKNNNKVNNPSQENTLPAILIEEDFTT</sequence>
<proteinExistence type="predicted"/>
<gene>
    <name evidence="1" type="ORF">RPERSI_LOCUS20446</name>
</gene>
<feature type="non-terminal residue" evidence="1">
    <location>
        <position position="1"/>
    </location>
</feature>
<name>A0ACA9RK65_9GLOM</name>
<protein>
    <submittedName>
        <fullName evidence="1">13678_t:CDS:1</fullName>
    </submittedName>
</protein>
<dbReference type="EMBL" id="CAJVQC010057794">
    <property type="protein sequence ID" value="CAG8797976.1"/>
    <property type="molecule type" value="Genomic_DNA"/>
</dbReference>
<comment type="caution">
    <text evidence="1">The sequence shown here is derived from an EMBL/GenBank/DDBJ whole genome shotgun (WGS) entry which is preliminary data.</text>
</comment>
<evidence type="ECO:0000313" key="2">
    <source>
        <dbReference type="Proteomes" id="UP000789920"/>
    </source>
</evidence>
<reference evidence="1" key="1">
    <citation type="submission" date="2021-06" db="EMBL/GenBank/DDBJ databases">
        <authorList>
            <person name="Kallberg Y."/>
            <person name="Tangrot J."/>
            <person name="Rosling A."/>
        </authorList>
    </citation>
    <scope>NUCLEOTIDE SEQUENCE</scope>
    <source>
        <strain evidence="1">MA461A</strain>
    </source>
</reference>
<evidence type="ECO:0000313" key="1">
    <source>
        <dbReference type="EMBL" id="CAG8797976.1"/>
    </source>
</evidence>
<organism evidence="1 2">
    <name type="scientific">Racocetra persica</name>
    <dbReference type="NCBI Taxonomy" id="160502"/>
    <lineage>
        <taxon>Eukaryota</taxon>
        <taxon>Fungi</taxon>
        <taxon>Fungi incertae sedis</taxon>
        <taxon>Mucoromycota</taxon>
        <taxon>Glomeromycotina</taxon>
        <taxon>Glomeromycetes</taxon>
        <taxon>Diversisporales</taxon>
        <taxon>Gigasporaceae</taxon>
        <taxon>Racocetra</taxon>
    </lineage>
</organism>
<accession>A0ACA9RK65</accession>
<dbReference type="Proteomes" id="UP000789920">
    <property type="component" value="Unassembled WGS sequence"/>
</dbReference>